<protein>
    <submittedName>
        <fullName evidence="3">MCE family protein</fullName>
    </submittedName>
</protein>
<dbReference type="GO" id="GO:0005576">
    <property type="term" value="C:extracellular region"/>
    <property type="evidence" value="ECO:0007669"/>
    <property type="project" value="TreeGrafter"/>
</dbReference>
<dbReference type="Proteomes" id="UP000247118">
    <property type="component" value="Chromosome"/>
</dbReference>
<feature type="domain" description="Mce/MlaD" evidence="2">
    <location>
        <begin position="37"/>
        <end position="111"/>
    </location>
</feature>
<accession>A0AAD0NWE3</accession>
<reference evidence="3 4" key="1">
    <citation type="submission" date="2018-05" db="EMBL/GenBank/DDBJ databases">
        <title>Complete genome sequence of Gordonia terrae NRRL B-16283.</title>
        <authorList>
            <person name="Garlena R.A."/>
            <person name="Russell D.A."/>
            <person name="Hatfull G.F."/>
        </authorList>
    </citation>
    <scope>NUCLEOTIDE SEQUENCE [LARGE SCALE GENOMIC DNA]</scope>
    <source>
        <strain evidence="3 4">NRRL B-16283</strain>
    </source>
</reference>
<keyword evidence="1" id="KW-0472">Membrane</keyword>
<feature type="transmembrane region" description="Helical" evidence="1">
    <location>
        <begin position="6"/>
        <end position="30"/>
    </location>
</feature>
<evidence type="ECO:0000256" key="1">
    <source>
        <dbReference type="SAM" id="Phobius"/>
    </source>
</evidence>
<evidence type="ECO:0000313" key="3">
    <source>
        <dbReference type="EMBL" id="AWO82553.1"/>
    </source>
</evidence>
<dbReference type="Pfam" id="PF02470">
    <property type="entry name" value="MlaD"/>
    <property type="match status" value="1"/>
</dbReference>
<dbReference type="EMBL" id="CP029604">
    <property type="protein sequence ID" value="AWO82553.1"/>
    <property type="molecule type" value="Genomic_DNA"/>
</dbReference>
<dbReference type="PANTHER" id="PTHR33371">
    <property type="entry name" value="INTERMEMBRANE PHOSPHOLIPID TRANSPORT SYSTEM BINDING PROTEIN MLAD-RELATED"/>
    <property type="match status" value="1"/>
</dbReference>
<gene>
    <name evidence="3" type="ORF">DLJ61_02460</name>
</gene>
<dbReference type="PANTHER" id="PTHR33371:SF16">
    <property type="entry name" value="MCE-FAMILY PROTEIN MCE3F"/>
    <property type="match status" value="1"/>
</dbReference>
<keyword evidence="1" id="KW-1133">Transmembrane helix</keyword>
<sequence length="320" mass="34223">MSRIPGWASAVALIVTTVLGVGYLVVDVLAVDPMEKKTSITVDLTDSAGLTTGSDVVYRGVNIGQVDEVTGREGGVRVRLSYSANHRVPVETDLEVEQLSSLGESVFAFMPTTDAGPFLTNDAHLTQTVEVPTSVAQLLGDTSAMLEQVEPQRVTRLIDTFSQAVTGIESTVTPAVRRAADLLLLTLTSRQGHLDALTDHLTEILSKIDELKPAMLAAPPQLDAFGESLGVSYEYLFLASRELRGSEIMSSWRDEQTQLVEVLEKLSPDLLALGGILRPISKATGPLIGMIDLADLIDSALHSLPGDRLRVELTAPGGQP</sequence>
<dbReference type="RefSeq" id="WP_004021613.1">
    <property type="nucleotide sequence ID" value="NZ_CABEIC010000002.1"/>
</dbReference>
<proteinExistence type="predicted"/>
<dbReference type="InterPro" id="IPR052336">
    <property type="entry name" value="MlaD_Phospholipid_Transporter"/>
</dbReference>
<dbReference type="GeneID" id="32686589"/>
<dbReference type="InterPro" id="IPR003399">
    <property type="entry name" value="Mce/MlaD"/>
</dbReference>
<keyword evidence="1" id="KW-0812">Transmembrane</keyword>
<dbReference type="AlphaFoldDB" id="A0AAD0NWE3"/>
<organism evidence="3 4">
    <name type="scientific">Gordonia terrae</name>
    <dbReference type="NCBI Taxonomy" id="2055"/>
    <lineage>
        <taxon>Bacteria</taxon>
        <taxon>Bacillati</taxon>
        <taxon>Actinomycetota</taxon>
        <taxon>Actinomycetes</taxon>
        <taxon>Mycobacteriales</taxon>
        <taxon>Gordoniaceae</taxon>
        <taxon>Gordonia</taxon>
    </lineage>
</organism>
<evidence type="ECO:0000313" key="4">
    <source>
        <dbReference type="Proteomes" id="UP000247118"/>
    </source>
</evidence>
<dbReference type="KEGG" id="gta:BCM27_02445"/>
<name>A0AAD0NWE3_9ACTN</name>
<evidence type="ECO:0000259" key="2">
    <source>
        <dbReference type="Pfam" id="PF02470"/>
    </source>
</evidence>